<dbReference type="AlphaFoldDB" id="A0A2V3IGD1"/>
<proteinExistence type="predicted"/>
<comment type="caution">
    <text evidence="2">The sequence shown here is derived from an EMBL/GenBank/DDBJ whole genome shotgun (WGS) entry which is preliminary data.</text>
</comment>
<organism evidence="2 3">
    <name type="scientific">Gracilariopsis chorda</name>
    <dbReference type="NCBI Taxonomy" id="448386"/>
    <lineage>
        <taxon>Eukaryota</taxon>
        <taxon>Rhodophyta</taxon>
        <taxon>Florideophyceae</taxon>
        <taxon>Rhodymeniophycidae</taxon>
        <taxon>Gracilariales</taxon>
        <taxon>Gracilariaceae</taxon>
        <taxon>Gracilariopsis</taxon>
    </lineage>
</organism>
<keyword evidence="3" id="KW-1185">Reference proteome</keyword>
<protein>
    <submittedName>
        <fullName evidence="2">Uncharacterized protein</fullName>
    </submittedName>
</protein>
<keyword evidence="1" id="KW-0793">Thylakoid</keyword>
<dbReference type="EMBL" id="NBIV01000234">
    <property type="protein sequence ID" value="PXF41144.1"/>
    <property type="molecule type" value="Genomic_DNA"/>
</dbReference>
<dbReference type="InterPro" id="IPR023222">
    <property type="entry name" value="PsbQ-like_dom_sf"/>
</dbReference>
<evidence type="ECO:0000313" key="3">
    <source>
        <dbReference type="Proteomes" id="UP000247409"/>
    </source>
</evidence>
<name>A0A2V3IGD1_9FLOR</name>
<dbReference type="OrthoDB" id="2825at2759"/>
<reference evidence="2 3" key="1">
    <citation type="journal article" date="2018" name="Mol. Biol. Evol.">
        <title>Analysis of the draft genome of the red seaweed Gracilariopsis chorda provides insights into genome size evolution in Rhodophyta.</title>
        <authorList>
            <person name="Lee J."/>
            <person name="Yang E.C."/>
            <person name="Graf L."/>
            <person name="Yang J.H."/>
            <person name="Qiu H."/>
            <person name="Zel Zion U."/>
            <person name="Chan C.X."/>
            <person name="Stephens T.G."/>
            <person name="Weber A.P.M."/>
            <person name="Boo G.H."/>
            <person name="Boo S.M."/>
            <person name="Kim K.M."/>
            <person name="Shin Y."/>
            <person name="Jung M."/>
            <person name="Lee S.J."/>
            <person name="Yim H.S."/>
            <person name="Lee J.H."/>
            <person name="Bhattacharya D."/>
            <person name="Yoon H.S."/>
        </authorList>
    </citation>
    <scope>NUCLEOTIDE SEQUENCE [LARGE SCALE GENOMIC DNA]</scope>
    <source>
        <strain evidence="2 3">SKKU-2015</strain>
        <tissue evidence="2">Whole body</tissue>
    </source>
</reference>
<evidence type="ECO:0000256" key="1">
    <source>
        <dbReference type="ARBA" id="ARBA00023078"/>
    </source>
</evidence>
<accession>A0A2V3IGD1</accession>
<gene>
    <name evidence="2" type="ORF">BWQ96_09176</name>
</gene>
<dbReference type="Gene3D" id="1.20.120.290">
    <property type="entry name" value="Oxygen-evolving enhancer protein 3 (PsbQ), four-helix up-down bundle"/>
    <property type="match status" value="1"/>
</dbReference>
<dbReference type="Proteomes" id="UP000247409">
    <property type="component" value="Unassembled WGS sequence"/>
</dbReference>
<sequence>MAPVRRYIDEGAWDKGRTNVNYCTRMLALRKNMKKVAEQLSGDDYYDALDITADLDNTMTQLDASLYTPLFIPADDGVSVEQAKYQRQASEYYSNALDYIESFLSKLPTDVLERAQSKAATAKYEISFEDK</sequence>
<dbReference type="SUPFAM" id="SSF101112">
    <property type="entry name" value="Oxygen-evolving enhancer protein 3"/>
    <property type="match status" value="1"/>
</dbReference>
<evidence type="ECO:0000313" key="2">
    <source>
        <dbReference type="EMBL" id="PXF41144.1"/>
    </source>
</evidence>